<accession>A0A9R1X9H7</accession>
<dbReference type="PANTHER" id="PTHR33240:SF8">
    <property type="entry name" value="OS03G0439900 PROTEIN"/>
    <property type="match status" value="1"/>
</dbReference>
<dbReference type="PANTHER" id="PTHR33240">
    <property type="entry name" value="OS08G0508500 PROTEIN"/>
    <property type="match status" value="1"/>
</dbReference>
<protein>
    <submittedName>
        <fullName evidence="1">Uncharacterized protein</fullName>
    </submittedName>
</protein>
<gene>
    <name evidence="1" type="ORF">LSAT_V11C600313880</name>
</gene>
<proteinExistence type="predicted"/>
<organism evidence="1 2">
    <name type="scientific">Lactuca sativa</name>
    <name type="common">Garden lettuce</name>
    <dbReference type="NCBI Taxonomy" id="4236"/>
    <lineage>
        <taxon>Eukaryota</taxon>
        <taxon>Viridiplantae</taxon>
        <taxon>Streptophyta</taxon>
        <taxon>Embryophyta</taxon>
        <taxon>Tracheophyta</taxon>
        <taxon>Spermatophyta</taxon>
        <taxon>Magnoliopsida</taxon>
        <taxon>eudicotyledons</taxon>
        <taxon>Gunneridae</taxon>
        <taxon>Pentapetalae</taxon>
        <taxon>asterids</taxon>
        <taxon>campanulids</taxon>
        <taxon>Asterales</taxon>
        <taxon>Asteraceae</taxon>
        <taxon>Cichorioideae</taxon>
        <taxon>Cichorieae</taxon>
        <taxon>Lactucinae</taxon>
        <taxon>Lactuca</taxon>
    </lineage>
</organism>
<dbReference type="Proteomes" id="UP000235145">
    <property type="component" value="Unassembled WGS sequence"/>
</dbReference>
<reference evidence="1 2" key="1">
    <citation type="journal article" date="2017" name="Nat. Commun.">
        <title>Genome assembly with in vitro proximity ligation data and whole-genome triplication in lettuce.</title>
        <authorList>
            <person name="Reyes-Chin-Wo S."/>
            <person name="Wang Z."/>
            <person name="Yang X."/>
            <person name="Kozik A."/>
            <person name="Arikit S."/>
            <person name="Song C."/>
            <person name="Xia L."/>
            <person name="Froenicke L."/>
            <person name="Lavelle D.O."/>
            <person name="Truco M.J."/>
            <person name="Xia R."/>
            <person name="Zhu S."/>
            <person name="Xu C."/>
            <person name="Xu H."/>
            <person name="Xu X."/>
            <person name="Cox K."/>
            <person name="Korf I."/>
            <person name="Meyers B.C."/>
            <person name="Michelmore R.W."/>
        </authorList>
    </citation>
    <scope>NUCLEOTIDE SEQUENCE [LARGE SCALE GENOMIC DNA]</scope>
    <source>
        <strain evidence="2">cv. Salinas</strain>
        <tissue evidence="1">Seedlings</tissue>
    </source>
</reference>
<evidence type="ECO:0000313" key="1">
    <source>
        <dbReference type="EMBL" id="KAJ0200462.1"/>
    </source>
</evidence>
<name>A0A9R1X9H7_LACSA</name>
<evidence type="ECO:0000313" key="2">
    <source>
        <dbReference type="Proteomes" id="UP000235145"/>
    </source>
</evidence>
<dbReference type="EMBL" id="NBSK02000006">
    <property type="protein sequence ID" value="KAJ0200462.1"/>
    <property type="molecule type" value="Genomic_DNA"/>
</dbReference>
<comment type="caution">
    <text evidence="1">The sequence shown here is derived from an EMBL/GenBank/DDBJ whole genome shotgun (WGS) entry which is preliminary data.</text>
</comment>
<keyword evidence="2" id="KW-1185">Reference proteome</keyword>
<dbReference type="AlphaFoldDB" id="A0A9R1X9H7"/>
<sequence length="221" mass="25698">MSRWYRPFYRDDSKSGHTDFHTIRKALAKKNKDKPKFCEYHKIKTHDTNEYSAKEGGWRKRPRKRAEIFSITGPHLCTNRQSRYPDARPYHQNVLNITFSMNDPRPEHWDPDDPLHIAGFVSRHHVEQVYIDNRSRVNVITSTALANCPSNGKRTVRLPFILVSHDEEKEITRVLDFSVVNCPAEHNILLGRPALFQLRAIPSTIHGVITFSEDTEKPLCV</sequence>